<protein>
    <submittedName>
        <fullName evidence="1">Polysaccharide export outer membrane protein</fullName>
    </submittedName>
</protein>
<keyword evidence="2" id="KW-1185">Reference proteome</keyword>
<evidence type="ECO:0000313" key="1">
    <source>
        <dbReference type="EMBL" id="MDR6608788.1"/>
    </source>
</evidence>
<dbReference type="Proteomes" id="UP001259420">
    <property type="component" value="Unassembled WGS sequence"/>
</dbReference>
<accession>A0ACC6JQX7</accession>
<name>A0ACC6JQX7_9PSED</name>
<evidence type="ECO:0000313" key="2">
    <source>
        <dbReference type="Proteomes" id="UP001259420"/>
    </source>
</evidence>
<gene>
    <name evidence="1" type="ORF">J2X87_003875</name>
</gene>
<organism evidence="1 2">
    <name type="scientific">Pseudomonas synxantha</name>
    <dbReference type="NCBI Taxonomy" id="47883"/>
    <lineage>
        <taxon>Bacteria</taxon>
        <taxon>Pseudomonadati</taxon>
        <taxon>Pseudomonadota</taxon>
        <taxon>Gammaproteobacteria</taxon>
        <taxon>Pseudomonadales</taxon>
        <taxon>Pseudomonadaceae</taxon>
        <taxon>Pseudomonas</taxon>
    </lineage>
</organism>
<dbReference type="EMBL" id="JAVDSD010000008">
    <property type="protein sequence ID" value="MDR6608788.1"/>
    <property type="molecule type" value="Genomic_DNA"/>
</dbReference>
<proteinExistence type="predicted"/>
<comment type="caution">
    <text evidence="1">The sequence shown here is derived from an EMBL/GenBank/DDBJ whole genome shotgun (WGS) entry which is preliminary data.</text>
</comment>
<sequence length="418" mass="44970">MTAALLALPAPLAPPVHTKRTARSIAFYHPEQSGWFRSDVFPPQVSSIMIRSLSLAVLAGVALQGCMFSPGQHLDTSQVGRDASPESTRIELIPITPKLIAQNAATKVQPSVPAELLAFRPGAYRIGANDVLYITVWDHPELTAPSGAQQQIDANGRLVRPDGTMFYPYIGNIHAAGKTIEELRSFIAERLTQFVDSPQVDLSVLRFASQKVVISGAILKAGQQPITTSPLSVVEAMGTATVDPLNADLAGLTLTRDGREYPLDLDSLNSKGSQLHSVYLKDGDQLYLPYNDRKKIYVMGEVSQPRALTFKINRMNLADAIGTVGGLNQATSNGNALYVIRGAENLETEPAKVFQLEAESPTAFALASRFDLQPQDIVYVGPAGVTRWNRLISQLLPSAVILGTGAAATNNLSEASSR</sequence>
<reference evidence="1" key="1">
    <citation type="submission" date="2023-07" db="EMBL/GenBank/DDBJ databases">
        <title>Sorghum-associated microbial communities from plants grown in Nebraska, USA.</title>
        <authorList>
            <person name="Schachtman D."/>
        </authorList>
    </citation>
    <scope>NUCLEOTIDE SEQUENCE</scope>
    <source>
        <strain evidence="1">BE46</strain>
    </source>
</reference>